<proteinExistence type="predicted"/>
<dbReference type="RefSeq" id="WP_113948628.1">
    <property type="nucleotide sequence ID" value="NZ_QNQU01000007.1"/>
</dbReference>
<keyword evidence="2" id="KW-1185">Reference proteome</keyword>
<evidence type="ECO:0008006" key="3">
    <source>
        <dbReference type="Google" id="ProtNLM"/>
    </source>
</evidence>
<dbReference type="EMBL" id="QNQU01000007">
    <property type="protein sequence ID" value="RBQ07869.1"/>
    <property type="molecule type" value="Genomic_DNA"/>
</dbReference>
<gene>
    <name evidence="1" type="ORF">DRW42_09715</name>
</gene>
<name>A0A366L312_9SPHI</name>
<evidence type="ECO:0000313" key="2">
    <source>
        <dbReference type="Proteomes" id="UP000252081"/>
    </source>
</evidence>
<accession>A0A366L312</accession>
<dbReference type="OrthoDB" id="9825837at2"/>
<evidence type="ECO:0000313" key="1">
    <source>
        <dbReference type="EMBL" id="RBQ07869.1"/>
    </source>
</evidence>
<reference evidence="1 2" key="1">
    <citation type="submission" date="2018-07" db="EMBL/GenBank/DDBJ databases">
        <title>A draft genome of a endophytic bacteria, a new species of Pedobacter.</title>
        <authorList>
            <person name="Zhang Z.D."/>
            <person name="Chen Z.J."/>
        </authorList>
    </citation>
    <scope>NUCLEOTIDE SEQUENCE [LARGE SCALE GENOMIC DNA]</scope>
    <source>
        <strain evidence="1 2">RS10</strain>
    </source>
</reference>
<organism evidence="1 2">
    <name type="scientific">Pedobacter miscanthi</name>
    <dbReference type="NCBI Taxonomy" id="2259170"/>
    <lineage>
        <taxon>Bacteria</taxon>
        <taxon>Pseudomonadati</taxon>
        <taxon>Bacteroidota</taxon>
        <taxon>Sphingobacteriia</taxon>
        <taxon>Sphingobacteriales</taxon>
        <taxon>Sphingobacteriaceae</taxon>
        <taxon>Pedobacter</taxon>
    </lineage>
</organism>
<dbReference type="Proteomes" id="UP000252081">
    <property type="component" value="Unassembled WGS sequence"/>
</dbReference>
<dbReference type="AlphaFoldDB" id="A0A366L312"/>
<sequence length="499" mass="54787">MKRRLINLGILLFILLFGACKKEEKSSVSLQPQVFRYAEKNTVVVGGQSIQTGPLKDYEQGSDVVYQLTVSSELPLTKFTVTTNTDVFSLLSHVIRTEPENAIDEAGNFRADIKKVVVYYAYRIDDSIIPLTTVNPVFTFQNESNYAGQSYDNFQVIKKGSTNGKLLKVANLSWLKQDLNGIGNQESFDIISNGRPDNNVRYQNKRGTFYSLDLRADVGILTDALINADKFDFAGYFPRAASTDPKSAMLAANYYLVSPADTTVLGYSYIGSRQAGLALLGTSGTGTITVAGITKTVTYATNTTVTATNFVNANRAEFAAKGLVLTSTTNNLLWVASVKGAYSDPATFTNLTGTLMANPYWGAGEGALTFRKVLDLRQGIRQMWQAAKSLPGKSLKTTYFRRLDNVTGKNKITATDFDLLTHDNEFDVFLQGIKEEQNTVAGPMSWDQVYGFVTSDGKRGLIRTLPKSVLINGVLVALKAPNDGTSDLNLYCVIKYQQQ</sequence>
<comment type="caution">
    <text evidence="1">The sequence shown here is derived from an EMBL/GenBank/DDBJ whole genome shotgun (WGS) entry which is preliminary data.</text>
</comment>
<dbReference type="PROSITE" id="PS51257">
    <property type="entry name" value="PROKAR_LIPOPROTEIN"/>
    <property type="match status" value="1"/>
</dbReference>
<protein>
    <recommendedName>
        <fullName evidence="3">DUF4270 domain-containing protein</fullName>
    </recommendedName>
</protein>